<dbReference type="Pfam" id="PF14345">
    <property type="entry name" value="GDYXXLXY"/>
    <property type="match status" value="1"/>
</dbReference>
<dbReference type="Proteomes" id="UP000541347">
    <property type="component" value="Unassembled WGS sequence"/>
</dbReference>
<protein>
    <recommendedName>
        <fullName evidence="4">Membrane-anchored protein</fullName>
    </recommendedName>
</protein>
<comment type="caution">
    <text evidence="2">The sequence shown here is derived from an EMBL/GenBank/DDBJ whole genome shotgun (WGS) entry which is preliminary data.</text>
</comment>
<keyword evidence="3" id="KW-1185">Reference proteome</keyword>
<feature type="region of interest" description="Disordered" evidence="1">
    <location>
        <begin position="1"/>
        <end position="21"/>
    </location>
</feature>
<dbReference type="EMBL" id="JAABLP010000001">
    <property type="protein sequence ID" value="NBN63045.1"/>
    <property type="molecule type" value="Genomic_DNA"/>
</dbReference>
<dbReference type="RefSeq" id="WP_161674488.1">
    <property type="nucleotide sequence ID" value="NZ_JAABLP010000001.1"/>
</dbReference>
<name>A0ABW9ZJY7_9HYPH</name>
<evidence type="ECO:0008006" key="4">
    <source>
        <dbReference type="Google" id="ProtNLM"/>
    </source>
</evidence>
<organism evidence="2 3">
    <name type="scientific">Pannonibacter tanglangensis</name>
    <dbReference type="NCBI Taxonomy" id="2750084"/>
    <lineage>
        <taxon>Bacteria</taxon>
        <taxon>Pseudomonadati</taxon>
        <taxon>Pseudomonadota</taxon>
        <taxon>Alphaproteobacteria</taxon>
        <taxon>Hyphomicrobiales</taxon>
        <taxon>Stappiaceae</taxon>
        <taxon>Pannonibacter</taxon>
    </lineage>
</organism>
<sequence length="205" mass="21519">MTDAGTPGAPAPASARATRPSVRSATARGSVRWGLIALVQLCLIALPLLERASVHWTGEEVVLAVRPVDPRDLLRGDYVIINLAIARLPASLPGLDRPIEAGEIVHVELAADAAGVFQPVAVHTRAAEAKGPVIAGKASYDRSPQEDLSVDYGLDAFFVPEGEGRAIETTPPERMQLVIALTAGGRSAPLRLLVDGRPILSDAGF</sequence>
<evidence type="ECO:0000313" key="2">
    <source>
        <dbReference type="EMBL" id="NBN63045.1"/>
    </source>
</evidence>
<accession>A0ABW9ZJY7</accession>
<gene>
    <name evidence="2" type="ORF">GWI71_05065</name>
</gene>
<evidence type="ECO:0000256" key="1">
    <source>
        <dbReference type="SAM" id="MobiDB-lite"/>
    </source>
</evidence>
<proteinExistence type="predicted"/>
<evidence type="ECO:0000313" key="3">
    <source>
        <dbReference type="Proteomes" id="UP000541347"/>
    </source>
</evidence>
<reference evidence="2 3" key="1">
    <citation type="submission" date="2020-01" db="EMBL/GenBank/DDBJ databases">
        <authorList>
            <person name="Peng S.Y."/>
            <person name="Li J."/>
            <person name="Wang M."/>
            <person name="Wang L."/>
            <person name="Wang C.Q."/>
            <person name="Wang J.R."/>
        </authorList>
    </citation>
    <scope>NUCLEOTIDE SEQUENCE [LARGE SCALE GENOMIC DNA]</scope>
    <source>
        <strain evidence="2 3">XCT-34</strain>
    </source>
</reference>
<dbReference type="InterPro" id="IPR025833">
    <property type="entry name" value="GDYXXLXY"/>
</dbReference>